<accession>A0A0M4RPG0</accession>
<name>A0A0M4RPG0_9MICC</name>
<proteinExistence type="predicted"/>
<dbReference type="GO" id="GO:0006313">
    <property type="term" value="P:DNA transposition"/>
    <property type="evidence" value="ECO:0007669"/>
    <property type="project" value="InterPro"/>
</dbReference>
<reference evidence="3" key="1">
    <citation type="submission" date="2015-09" db="EMBL/GenBank/DDBJ databases">
        <title>Complete genome of Arthrobacter alpinus strain R3.8.</title>
        <authorList>
            <person name="See-Too W.S."/>
            <person name="Chan K.G."/>
        </authorList>
    </citation>
    <scope>NUCLEOTIDE SEQUENCE [LARGE SCALE GENOMIC DNA]</scope>
    <source>
        <strain evidence="3">R3.8</strain>
    </source>
</reference>
<evidence type="ECO:0000313" key="2">
    <source>
        <dbReference type="EMBL" id="ALE92363.1"/>
    </source>
</evidence>
<sequence length="154" mass="16523">MDELLLTYPSADKLRKAGQARFSTLMARHAPRAGNRWTTDLFAALDEQTVVGSGTGAASIVLRQLAGMLKQLPTARDEDLTQVEELVEAHPLHVVLTSMPAGGARTEARIITEVSVKEFKSAGHLASYAGLAPVPWRSGTSIRGDHPPRKATSP</sequence>
<organism evidence="2 3">
    <name type="scientific">Arthrobacter alpinus</name>
    <dbReference type="NCBI Taxonomy" id="656366"/>
    <lineage>
        <taxon>Bacteria</taxon>
        <taxon>Bacillati</taxon>
        <taxon>Actinomycetota</taxon>
        <taxon>Actinomycetes</taxon>
        <taxon>Micrococcales</taxon>
        <taxon>Micrococcaceae</taxon>
        <taxon>Arthrobacter</taxon>
    </lineage>
</organism>
<keyword evidence="3" id="KW-1185">Reference proteome</keyword>
<dbReference type="EMBL" id="CP012677">
    <property type="protein sequence ID" value="ALE92363.1"/>
    <property type="molecule type" value="Genomic_DNA"/>
</dbReference>
<protein>
    <recommendedName>
        <fullName evidence="1">Transposase IS116/IS110/IS902 C-terminal domain-containing protein</fullName>
    </recommendedName>
</protein>
<evidence type="ECO:0000313" key="3">
    <source>
        <dbReference type="Proteomes" id="UP000062833"/>
    </source>
</evidence>
<dbReference type="GO" id="GO:0004803">
    <property type="term" value="F:transposase activity"/>
    <property type="evidence" value="ECO:0007669"/>
    <property type="project" value="InterPro"/>
</dbReference>
<evidence type="ECO:0000259" key="1">
    <source>
        <dbReference type="Pfam" id="PF02371"/>
    </source>
</evidence>
<dbReference type="AlphaFoldDB" id="A0A0M4RPG0"/>
<dbReference type="Pfam" id="PF02371">
    <property type="entry name" value="Transposase_20"/>
    <property type="match status" value="1"/>
</dbReference>
<feature type="domain" description="Transposase IS116/IS110/IS902 C-terminal" evidence="1">
    <location>
        <begin position="95"/>
        <end position="150"/>
    </location>
</feature>
<dbReference type="PATRIC" id="fig|656366.3.peg.1863"/>
<dbReference type="Proteomes" id="UP000062833">
    <property type="component" value="Chromosome"/>
</dbReference>
<dbReference type="GO" id="GO:0003677">
    <property type="term" value="F:DNA binding"/>
    <property type="evidence" value="ECO:0007669"/>
    <property type="project" value="InterPro"/>
</dbReference>
<dbReference type="KEGG" id="aaq:AOC05_08600"/>
<dbReference type="InterPro" id="IPR003346">
    <property type="entry name" value="Transposase_20"/>
</dbReference>
<gene>
    <name evidence="2" type="ORF">AOC05_08600</name>
</gene>